<feature type="signal peptide" evidence="1">
    <location>
        <begin position="1"/>
        <end position="21"/>
    </location>
</feature>
<dbReference type="SUPFAM" id="SSF160104">
    <property type="entry name" value="Acetoacetate decarboxylase-like"/>
    <property type="match status" value="1"/>
</dbReference>
<dbReference type="Proteomes" id="UP001363622">
    <property type="component" value="Unassembled WGS sequence"/>
</dbReference>
<keyword evidence="1" id="KW-0732">Signal</keyword>
<sequence>MKFSSNAAAALSALTCSGANACEDCTNNSTDPIGLVPAPWTLHGQVYVIPLLDLGLTGPLPTKAYSPLERSSAEFTDAGEFIAGLGNIQIIRYADSPVGPYDELLLVPGFWRYEDAEGQQQEDVRVSRIYVSQKYTCNNGRLNWNIPKHLARFDWTENEDGSTTVKVFPYDTEGDAAESKPAAQPWFQTTFSPKLGQTDPAAKPGFQTTLEKNDPLSTLLDGKVDVSFNLVQPPIPAGPGNGSYGELPGTDHWAKIVPGESADNSVSGLFDMDQGDGDVAANGTNAVGDEYYPNFWPNLPRMSPGLRMDNATITFGEATYWKA</sequence>
<evidence type="ECO:0000313" key="2">
    <source>
        <dbReference type="EMBL" id="KAK7515505.1"/>
    </source>
</evidence>
<reference evidence="2 3" key="1">
    <citation type="submission" date="2024-04" db="EMBL/GenBank/DDBJ databases">
        <title>Phyllosticta paracitricarpa is synonymous to the EU quarantine fungus P. citricarpa based on phylogenomic analyses.</title>
        <authorList>
            <consortium name="Lawrence Berkeley National Laboratory"/>
            <person name="Van Ingen-Buijs V.A."/>
            <person name="Van Westerhoven A.C."/>
            <person name="Haridas S."/>
            <person name="Skiadas P."/>
            <person name="Martin F."/>
            <person name="Groenewald J.Z."/>
            <person name="Crous P.W."/>
            <person name="Seidl M.F."/>
        </authorList>
    </citation>
    <scope>NUCLEOTIDE SEQUENCE [LARGE SCALE GENOMIC DNA]</scope>
    <source>
        <strain evidence="2 3">CBS 123371</strain>
    </source>
</reference>
<evidence type="ECO:0000256" key="1">
    <source>
        <dbReference type="SAM" id="SignalP"/>
    </source>
</evidence>
<keyword evidence="3" id="KW-1185">Reference proteome</keyword>
<dbReference type="InterPro" id="IPR023375">
    <property type="entry name" value="ADC_dom_sf"/>
</dbReference>
<dbReference type="Gene3D" id="2.40.400.10">
    <property type="entry name" value="Acetoacetate decarboxylase-like"/>
    <property type="match status" value="1"/>
</dbReference>
<gene>
    <name evidence="2" type="ORF">IWZ03DRAFT_379622</name>
</gene>
<dbReference type="PANTHER" id="PTHR40518">
    <property type="entry name" value="ACETOACETATE DECARBOXYLASE"/>
    <property type="match status" value="1"/>
</dbReference>
<accession>A0ABR1KJ47</accession>
<feature type="chain" id="PRO_5045870729" evidence="1">
    <location>
        <begin position="22"/>
        <end position="323"/>
    </location>
</feature>
<name>A0ABR1KJ47_9PEZI</name>
<dbReference type="EMBL" id="JBBPHU010000007">
    <property type="protein sequence ID" value="KAK7515505.1"/>
    <property type="molecule type" value="Genomic_DNA"/>
</dbReference>
<comment type="caution">
    <text evidence="2">The sequence shown here is derived from an EMBL/GenBank/DDBJ whole genome shotgun (WGS) entry which is preliminary data.</text>
</comment>
<dbReference type="PANTHER" id="PTHR40518:SF1">
    <property type="entry name" value="ACETOACETATE DECARBOXYLASE"/>
    <property type="match status" value="1"/>
</dbReference>
<evidence type="ECO:0000313" key="3">
    <source>
        <dbReference type="Proteomes" id="UP001363622"/>
    </source>
</evidence>
<protein>
    <submittedName>
        <fullName evidence="2">Uncharacterized protein</fullName>
    </submittedName>
</protein>
<proteinExistence type="predicted"/>
<organism evidence="2 3">
    <name type="scientific">Phyllosticta citriasiana</name>
    <dbReference type="NCBI Taxonomy" id="595635"/>
    <lineage>
        <taxon>Eukaryota</taxon>
        <taxon>Fungi</taxon>
        <taxon>Dikarya</taxon>
        <taxon>Ascomycota</taxon>
        <taxon>Pezizomycotina</taxon>
        <taxon>Dothideomycetes</taxon>
        <taxon>Dothideomycetes incertae sedis</taxon>
        <taxon>Botryosphaeriales</taxon>
        <taxon>Phyllostictaceae</taxon>
        <taxon>Phyllosticta</taxon>
    </lineage>
</organism>